<sequence length="165" mass="18320">MTIPSENLMIFELDGEEIAFDKTAVPNPPPVSFADDLSQLFREWHSSNLLVVNGRGIPIKHWNSFYGKRAQIKSHVWDVIRARWNKWKVSPYLCDGYRHVSVHTVIGCSLLSKSANASLRTTPSGLPIVTLLENTYQQSILALVQDSRDVKGEVGGGGCSNTRPA</sequence>
<evidence type="ECO:0000313" key="2">
    <source>
        <dbReference type="Proteomes" id="UP001144978"/>
    </source>
</evidence>
<proteinExistence type="predicted"/>
<comment type="caution">
    <text evidence="1">The sequence shown here is derived from an EMBL/GenBank/DDBJ whole genome shotgun (WGS) entry which is preliminary data.</text>
</comment>
<accession>A0ACC1P7W6</accession>
<gene>
    <name evidence="1" type="ORF">NUW54_g9313</name>
</gene>
<dbReference type="Proteomes" id="UP001144978">
    <property type="component" value="Unassembled WGS sequence"/>
</dbReference>
<dbReference type="EMBL" id="JANSHE010003077">
    <property type="protein sequence ID" value="KAJ2987813.1"/>
    <property type="molecule type" value="Genomic_DNA"/>
</dbReference>
<organism evidence="1 2">
    <name type="scientific">Trametes sanguinea</name>
    <dbReference type="NCBI Taxonomy" id="158606"/>
    <lineage>
        <taxon>Eukaryota</taxon>
        <taxon>Fungi</taxon>
        <taxon>Dikarya</taxon>
        <taxon>Basidiomycota</taxon>
        <taxon>Agaricomycotina</taxon>
        <taxon>Agaricomycetes</taxon>
        <taxon>Polyporales</taxon>
        <taxon>Polyporaceae</taxon>
        <taxon>Trametes</taxon>
    </lineage>
</organism>
<reference evidence="1" key="1">
    <citation type="submission" date="2022-08" db="EMBL/GenBank/DDBJ databases">
        <title>Genome Sequence of Pycnoporus sanguineus.</title>
        <authorList>
            <person name="Buettner E."/>
        </authorList>
    </citation>
    <scope>NUCLEOTIDE SEQUENCE</scope>
    <source>
        <strain evidence="1">CG-C14</strain>
    </source>
</reference>
<protein>
    <submittedName>
        <fullName evidence="1">Uncharacterized protein</fullName>
    </submittedName>
</protein>
<keyword evidence="2" id="KW-1185">Reference proteome</keyword>
<evidence type="ECO:0000313" key="1">
    <source>
        <dbReference type="EMBL" id="KAJ2987813.1"/>
    </source>
</evidence>
<name>A0ACC1P7W6_9APHY</name>